<feature type="coiled-coil region" evidence="1">
    <location>
        <begin position="141"/>
        <end position="218"/>
    </location>
</feature>
<feature type="region of interest" description="Disordered" evidence="2">
    <location>
        <begin position="478"/>
        <end position="499"/>
    </location>
</feature>
<keyword evidence="1" id="KW-0175">Coiled coil</keyword>
<dbReference type="STRING" id="215637.A0A4P9ZUI9"/>
<organism evidence="3 4">
    <name type="scientific">Dimargaris cristalligena</name>
    <dbReference type="NCBI Taxonomy" id="215637"/>
    <lineage>
        <taxon>Eukaryota</taxon>
        <taxon>Fungi</taxon>
        <taxon>Fungi incertae sedis</taxon>
        <taxon>Zoopagomycota</taxon>
        <taxon>Kickxellomycotina</taxon>
        <taxon>Dimargaritomycetes</taxon>
        <taxon>Dimargaritales</taxon>
        <taxon>Dimargaritaceae</taxon>
        <taxon>Dimargaris</taxon>
    </lineage>
</organism>
<accession>A0A4P9ZUI9</accession>
<dbReference type="EMBL" id="ML002634">
    <property type="protein sequence ID" value="RKP36551.1"/>
    <property type="molecule type" value="Genomic_DNA"/>
</dbReference>
<feature type="region of interest" description="Disordered" evidence="2">
    <location>
        <begin position="708"/>
        <end position="733"/>
    </location>
</feature>
<sequence length="1150" mass="127338">MADPSKALSAQPSGSSTPCASVTTKATRNVRRVKERIINSHKVIALFEGQVKEYHTLQGKYNQCQSELQALQIKFGQIQAETAQHRLAVTTLRVAHADEVKRREALGRMQGSSRYGSNVGEEARGGYLAISGFKPPELMELEKSRTEKRRLEQKVAKFEQFLANEEMDLALIRSRAAVNYKTEWQQEQRRADQLADQLAQLEAQLTGVRRALKDKQADYQSIVTRGLSKERELAHVQAQLKSQQEASLALQTYQLDLQGLVNSLTTQLQAAHQQRSAAQTELQGRFDVLTAELQATQQQRQQVQDELTQSQLLWTDQRAQLDEQIRQLSQIQEASATVTLAMLEPTEPLEGSKSVSNEVVQIPTTQSCHCDDELPKIQTQLDQKDQTIHQLNDQIADLQWEVDYLRHPLNEQSLENRRGSVLVVEGPSLSAQSMGVQTEIQRDLDRLQKENAALLDLIKYQQVQIFDFKRSATTSVKTPQSLSAPFNQPPAHPISTLSQTTQVQPSSIANALSTSISDSKSAVQPSRKRRLSVTQSVAPVMTVDIGHSAPPGLLPLLPPSLTTSPIDEVASAPKENINKKAKIVSIATNVGAYAGVEVNKQYVEETAEILMLEGGREYGPHRPLSSQMSINIVSPAPPSDDLIDLEWFDNRQHPTAPESWSPNGGISTTTVPLPLSTPLTAPPVTLTIPIAITESTLVPLVSLSSSLASRQSPEPSPVPSSPSPITWEARSGAENPGVENLANLLQEPTTASLFTHKLACCLKLSGPVLHLGLLAADIRPNQRILGRKLNDRIKDYIYSNLPTGTFVGACLGEINCVQSHTAAALKWTTRLTTSTVTSPHGSNRWTPRPTPPIEPIPYLQEFMKSVYPVEISTSLTAAERHVVVLMWILAWRHQQHQVVDDFLNWTSQETLLTPVDESSLGYICSLTRVFAALCRLINSTERVRVLVYDLFRCTTSPEAVITILSNVVTVWPDPLSYQSEWPASPFAYLPEAPAIPAAAATCSSSIKSQRELLPHLATFHFLEMCQVMASLAFHHLTWEEQHYRRAMLVDSEARNILYARLVLYCGWDGPFRDGPLTVAAVAENARDSLHRLLAMRRDTDEERDLDSSSALGDLGPTHSHLVLALVPQFVISDEYLLQMVSRIDGVPQTV</sequence>
<evidence type="ECO:0000313" key="3">
    <source>
        <dbReference type="EMBL" id="RKP36551.1"/>
    </source>
</evidence>
<dbReference type="Proteomes" id="UP000268162">
    <property type="component" value="Unassembled WGS sequence"/>
</dbReference>
<evidence type="ECO:0000313" key="4">
    <source>
        <dbReference type="Proteomes" id="UP000268162"/>
    </source>
</evidence>
<dbReference type="AlphaFoldDB" id="A0A4P9ZUI9"/>
<keyword evidence="4" id="KW-1185">Reference proteome</keyword>
<protein>
    <submittedName>
        <fullName evidence="3">Uncharacterized protein</fullName>
    </submittedName>
</protein>
<feature type="coiled-coil region" evidence="1">
    <location>
        <begin position="261"/>
        <end position="313"/>
    </location>
</feature>
<proteinExistence type="predicted"/>
<name>A0A4P9ZUI9_9FUNG</name>
<gene>
    <name evidence="3" type="ORF">BJ085DRAFT_29089</name>
</gene>
<feature type="compositionally biased region" description="Polar residues" evidence="2">
    <location>
        <begin position="8"/>
        <end position="25"/>
    </location>
</feature>
<evidence type="ECO:0000256" key="2">
    <source>
        <dbReference type="SAM" id="MobiDB-lite"/>
    </source>
</evidence>
<feature type="region of interest" description="Disordered" evidence="2">
    <location>
        <begin position="1"/>
        <end position="25"/>
    </location>
</feature>
<reference evidence="4" key="1">
    <citation type="journal article" date="2018" name="Nat. Microbiol.">
        <title>Leveraging single-cell genomics to expand the fungal tree of life.</title>
        <authorList>
            <person name="Ahrendt S.R."/>
            <person name="Quandt C.A."/>
            <person name="Ciobanu D."/>
            <person name="Clum A."/>
            <person name="Salamov A."/>
            <person name="Andreopoulos B."/>
            <person name="Cheng J.F."/>
            <person name="Woyke T."/>
            <person name="Pelin A."/>
            <person name="Henrissat B."/>
            <person name="Reynolds N.K."/>
            <person name="Benny G.L."/>
            <person name="Smith M.E."/>
            <person name="James T.Y."/>
            <person name="Grigoriev I.V."/>
        </authorList>
    </citation>
    <scope>NUCLEOTIDE SEQUENCE [LARGE SCALE GENOMIC DNA]</scope>
    <source>
        <strain evidence="4">RSA 468</strain>
    </source>
</reference>
<evidence type="ECO:0000256" key="1">
    <source>
        <dbReference type="SAM" id="Coils"/>
    </source>
</evidence>
<feature type="coiled-coil region" evidence="1">
    <location>
        <begin position="54"/>
        <end position="81"/>
    </location>
</feature>